<dbReference type="InterPro" id="IPR027417">
    <property type="entry name" value="P-loop_NTPase"/>
</dbReference>
<accession>A0A4Q8AEJ4</accession>
<feature type="compositionally biased region" description="Basic and acidic residues" evidence="4">
    <location>
        <begin position="13"/>
        <end position="28"/>
    </location>
</feature>
<evidence type="ECO:0000256" key="3">
    <source>
        <dbReference type="ARBA" id="ARBA00022840"/>
    </source>
</evidence>
<dbReference type="AlphaFoldDB" id="A0A4Q8AEJ4"/>
<dbReference type="RefSeq" id="WP_207219407.1">
    <property type="nucleotide sequence ID" value="NZ_SHLA01000001.1"/>
</dbReference>
<evidence type="ECO:0000256" key="1">
    <source>
        <dbReference type="ARBA" id="ARBA00022448"/>
    </source>
</evidence>
<evidence type="ECO:0000313" key="7">
    <source>
        <dbReference type="Proteomes" id="UP000292685"/>
    </source>
</evidence>
<dbReference type="SUPFAM" id="SSF52540">
    <property type="entry name" value="P-loop containing nucleoside triphosphate hydrolases"/>
    <property type="match status" value="1"/>
</dbReference>
<organism evidence="6 7">
    <name type="scientific">Zhihengliuella halotolerans</name>
    <dbReference type="NCBI Taxonomy" id="370736"/>
    <lineage>
        <taxon>Bacteria</taxon>
        <taxon>Bacillati</taxon>
        <taxon>Actinomycetota</taxon>
        <taxon>Actinomycetes</taxon>
        <taxon>Micrococcales</taxon>
        <taxon>Micrococcaceae</taxon>
        <taxon>Zhihengliuella</taxon>
    </lineage>
</organism>
<dbReference type="GO" id="GO:0016887">
    <property type="term" value="F:ATP hydrolysis activity"/>
    <property type="evidence" value="ECO:0007669"/>
    <property type="project" value="InterPro"/>
</dbReference>
<gene>
    <name evidence="6" type="ORF">EV380_2309</name>
</gene>
<evidence type="ECO:0000259" key="5">
    <source>
        <dbReference type="PROSITE" id="PS50893"/>
    </source>
</evidence>
<dbReference type="EMBL" id="SHLA01000001">
    <property type="protein sequence ID" value="RZU62707.1"/>
    <property type="molecule type" value="Genomic_DNA"/>
</dbReference>
<dbReference type="GO" id="GO:0005524">
    <property type="term" value="F:ATP binding"/>
    <property type="evidence" value="ECO:0007669"/>
    <property type="project" value="UniProtKB-KW"/>
</dbReference>
<dbReference type="PANTHER" id="PTHR42788:SF13">
    <property type="entry name" value="ALIPHATIC SULFONATES IMPORT ATP-BINDING PROTEIN SSUB"/>
    <property type="match status" value="1"/>
</dbReference>
<proteinExistence type="predicted"/>
<dbReference type="CDD" id="cd03293">
    <property type="entry name" value="ABC_NrtD_SsuB_transporters"/>
    <property type="match status" value="1"/>
</dbReference>
<evidence type="ECO:0000256" key="2">
    <source>
        <dbReference type="ARBA" id="ARBA00022741"/>
    </source>
</evidence>
<protein>
    <submittedName>
        <fullName evidence="6">NitT/TauT family transport system ATP-binding protein</fullName>
    </submittedName>
</protein>
<reference evidence="6 7" key="1">
    <citation type="submission" date="2019-02" db="EMBL/GenBank/DDBJ databases">
        <title>Sequencing the genomes of 1000 actinobacteria strains.</title>
        <authorList>
            <person name="Klenk H.-P."/>
        </authorList>
    </citation>
    <scope>NUCLEOTIDE SEQUENCE [LARGE SCALE GENOMIC DNA]</scope>
    <source>
        <strain evidence="6 7">DSM 17364</strain>
    </source>
</reference>
<dbReference type="InterPro" id="IPR003593">
    <property type="entry name" value="AAA+_ATPase"/>
</dbReference>
<dbReference type="InterPro" id="IPR003439">
    <property type="entry name" value="ABC_transporter-like_ATP-bd"/>
</dbReference>
<keyword evidence="1" id="KW-0813">Transport</keyword>
<keyword evidence="2" id="KW-0547">Nucleotide-binding</keyword>
<name>A0A4Q8AEJ4_9MICC</name>
<dbReference type="InterPro" id="IPR050166">
    <property type="entry name" value="ABC_transporter_ATP-bind"/>
</dbReference>
<sequence>MSTVYAGSGNAEHTTRQPSLREDTVTHTEPRLRVEHLAKSYGRGDQEKQIIGDLTFSVDKGEVACIVGPSGVGKTTLLKCLAGLHPSTGGAMYIDGKPLHGPPAEMALVFQDYSRSLMPWLTVEKNVRLPLRHMRLPAAETASRIEDALAAVGLSHAAKQYPWQLSGGMQQRVAIARALAYRPEVLVMDEPFASVDAQTRFELEDLCLSIREKLGMTIVVVTHDIDEAVYLSDRIIAIGGKPASVLEIIEVDLPAQRDQITTRALPAFAELRSRTLSLIRQAQK</sequence>
<feature type="region of interest" description="Disordered" evidence="4">
    <location>
        <begin position="1"/>
        <end position="28"/>
    </location>
</feature>
<dbReference type="SMART" id="SM00382">
    <property type="entry name" value="AAA"/>
    <property type="match status" value="1"/>
</dbReference>
<evidence type="ECO:0000256" key="4">
    <source>
        <dbReference type="SAM" id="MobiDB-lite"/>
    </source>
</evidence>
<dbReference type="PROSITE" id="PS00211">
    <property type="entry name" value="ABC_TRANSPORTER_1"/>
    <property type="match status" value="1"/>
</dbReference>
<keyword evidence="3 6" id="KW-0067">ATP-binding</keyword>
<comment type="caution">
    <text evidence="6">The sequence shown here is derived from an EMBL/GenBank/DDBJ whole genome shotgun (WGS) entry which is preliminary data.</text>
</comment>
<dbReference type="Proteomes" id="UP000292685">
    <property type="component" value="Unassembled WGS sequence"/>
</dbReference>
<dbReference type="InterPro" id="IPR017871">
    <property type="entry name" value="ABC_transporter-like_CS"/>
</dbReference>
<dbReference type="PANTHER" id="PTHR42788">
    <property type="entry name" value="TAURINE IMPORT ATP-BINDING PROTEIN-RELATED"/>
    <property type="match status" value="1"/>
</dbReference>
<keyword evidence="7" id="KW-1185">Reference proteome</keyword>
<dbReference type="Pfam" id="PF00005">
    <property type="entry name" value="ABC_tran"/>
    <property type="match status" value="1"/>
</dbReference>
<dbReference type="PROSITE" id="PS50893">
    <property type="entry name" value="ABC_TRANSPORTER_2"/>
    <property type="match status" value="1"/>
</dbReference>
<dbReference type="Gene3D" id="3.40.50.300">
    <property type="entry name" value="P-loop containing nucleotide triphosphate hydrolases"/>
    <property type="match status" value="1"/>
</dbReference>
<feature type="domain" description="ABC transporter" evidence="5">
    <location>
        <begin position="32"/>
        <end position="265"/>
    </location>
</feature>
<evidence type="ECO:0000313" key="6">
    <source>
        <dbReference type="EMBL" id="RZU62707.1"/>
    </source>
</evidence>